<feature type="domain" description="EGF-like" evidence="3">
    <location>
        <begin position="1078"/>
        <end position="1113"/>
    </location>
</feature>
<feature type="domain" description="EGF-like" evidence="3">
    <location>
        <begin position="1289"/>
        <end position="1320"/>
    </location>
</feature>
<proteinExistence type="predicted"/>
<feature type="domain" description="EGF-like" evidence="3">
    <location>
        <begin position="1564"/>
        <end position="1597"/>
    </location>
</feature>
<sequence>MKYFLNILIACAVFGGICQAIPQFWKLNSLNERDLFILDIKGTMAAGICYKQLSRKTNDPQFSLRTLSYCCPGYERNPYSMHSVKCDPICTEDCSNGICSAPDVCECYPGYERKGGRCESYSLSFAKQVYAQYYGDINNAIDDDLKDNYNVVNREHNYEQQQSMKMKSRHNKARDSVPRGNRFQTAAAVNSDTDVERVVSIMNQHQEQYKQLNLRHNYNSNHKCRIYIPNEAISKYPWASIVQSDKANQLILIEICCAGYGAVRWRGNTLCRPLCENCRNGFCVQPGVCQCYDEFVSNENGDCVFACPLGCLNGRCYLDGSCQCDPGYKLDETRKYCRPICSGGCGTNPLHNCTEPEVCNCIKGYKLSDNDCQPVCQPECGIGGICRKPNACDCLPGYTLKDETERAGYGCRVTDAKGKMLNKNITKFLLLKFLYFYVNVDGFTVTTGHCYKNVTVKYQVAITKTRLRVNSNLSEPYFEFEDRMRMDRVRICCPGYRTIIFGLCEPVCQDMCPPNSYCAEPNKCECQRGYEQSHNHHVRSISKKPMQKLQCRPVCGGGCPAAHSFCVSRNKCACRPGYKDVSSWFSPLRCERIQCQGDQLYDLEQRKCIKVVMNLEQLMEKVGEKLAHGLNELDYEIDDDNESSWQYNSKEDCFPTADTALNNVKQQSKDNAALPRTPNNVKVIKKTDANLTGSKTNDLNLNAASNISTSNHQIDAVKTSAAAERFNRIKAKDSKLNKASYTSARPLELINELATQKIENINQLNPGRNDYDVTSLICPSGYTYYQRDCRLIITDKECNDSLCRPFSYCDELNECVCKKGYMFETNSLSSNNCVPIPQTGNTSGCPGFCPEGYQCGKQKTCEKTSQYKFLRTLYSFEDVNNLEKESRDLHQSNMRAIKMPYNTSTSTTTTETTLFNLLANFEDNITESPLCKLQIPSWLNIWCVLITICLLIMIGGFVLMLSHIRYYRQRQLQFNRIPELHRPMYDFFLMLKLIIILFLVMVGWIGSLWSCTEKVPTTKVRVALVTMRKYPLSLTNCTEGSDCKTMDNPLVLRTVRETYTDMEEVCCEGYTRNPSTGNCTPSCVDCKTGTCLRPDVCMCSEGYSNLRNRSICEPSCTLCINGVCTGPEQCTCFPGFKLRNDSGTICDVDCSVDCTNGLCNAHNICNCNYGYVRNETLGRCVPICEEPCENGVCNKPNECTCNPGYVLDLGSLGKCGPTCTSGCANGICERPEICICRRGYANFANDISLGCMPVCNNKCVNAFCTAPNECTCFEGYVFRNGSKSSCEPTCSKDCENGFCNEQELCECHEGYQKVESHRCAPVCDKRCVNGFCSAPNVCKCNDGFIKIEENEFACVPHCPKGCKNGNCTAPGICTCNHGYQSLLFYYCIPVCTKPCWHGTCTAPDTCHCFSGYKPNALYANQCDPVCNFDCGHGRCIAPGLCNCDPGHQYFWMTGKCEPHCSQKCVNSMCAAGGVCQCYEGYRMREGIKNICDPVCQLPCINSKCVEPNTCECWEGYEDTKRSNLCIARCRPLCENGRCVAPNMCECDSGFKVTNASASHRCQPTCQQTCINAECRQPNLCECLDGYRFLNGSSVECEPVCEQSCGHGVCVGPNMCNCESGYILQMDPDTGFPSCVGFCNEWNCRGGSCVSSTECVCPEAWLYNALRGMCLPDDLSKERLMKSGVSVSRWTIAAIAIILFAICVLALILIFREIARRRVTGKQVRLIENPSFGIVMPDQCGLRNFVNVDDEEETDTTQELYS</sequence>
<dbReference type="Proteomes" id="UP000092443">
    <property type="component" value="Unplaced"/>
</dbReference>
<feature type="transmembrane region" description="Helical" evidence="1">
    <location>
        <begin position="938"/>
        <end position="964"/>
    </location>
</feature>
<feature type="domain" description="EGF-like" evidence="3">
    <location>
        <begin position="797"/>
        <end position="834"/>
    </location>
</feature>
<feature type="transmembrane region" description="Helical" evidence="1">
    <location>
        <begin position="1689"/>
        <end position="1710"/>
    </location>
</feature>
<feature type="domain" description="EGF-like" evidence="3">
    <location>
        <begin position="1599"/>
        <end position="1635"/>
    </location>
</feature>
<accession>A0A9C5Z9E1</accession>
<keyword evidence="2" id="KW-0732">Signal</keyword>
<gene>
    <name evidence="5" type="primary">LOC119641063</name>
</gene>
<keyword evidence="1" id="KW-0472">Membrane</keyword>
<feature type="domain" description="EGF-like" evidence="3">
    <location>
        <begin position="1459"/>
        <end position="1492"/>
    </location>
</feature>
<dbReference type="PANTHER" id="PTHR24047">
    <property type="entry name" value="FI01909P-RELATED"/>
    <property type="match status" value="1"/>
</dbReference>
<feature type="domain" description="EGF-like" evidence="3">
    <location>
        <begin position="1357"/>
        <end position="1388"/>
    </location>
</feature>
<evidence type="ECO:0000313" key="5">
    <source>
        <dbReference type="RefSeq" id="XP_037895423.1"/>
    </source>
</evidence>
<feature type="domain" description="EGF-like" evidence="3">
    <location>
        <begin position="1390"/>
        <end position="1423"/>
    </location>
</feature>
<dbReference type="InterPro" id="IPR053255">
    <property type="entry name" value="EGF-like_domain"/>
</dbReference>
<feature type="domain" description="EGF-like" evidence="3">
    <location>
        <begin position="1494"/>
        <end position="1526"/>
    </location>
</feature>
<feature type="domain" description="EGF-like" evidence="3">
    <location>
        <begin position="1115"/>
        <end position="1147"/>
    </location>
</feature>
<feature type="domain" description="EGF-like" evidence="3">
    <location>
        <begin position="1528"/>
        <end position="1562"/>
    </location>
</feature>
<feature type="domain" description="EGF-like" evidence="3">
    <location>
        <begin position="89"/>
        <end position="119"/>
    </location>
</feature>
<feature type="domain" description="EGF-like" evidence="3">
    <location>
        <begin position="1322"/>
        <end position="1355"/>
    </location>
</feature>
<feature type="domain" description="EGF-like" evidence="3">
    <location>
        <begin position="375"/>
        <end position="412"/>
    </location>
</feature>
<feature type="domain" description="EGF-like" evidence="3">
    <location>
        <begin position="1425"/>
        <end position="1457"/>
    </location>
</feature>
<feature type="domain" description="EGF-like" evidence="3">
    <location>
        <begin position="1637"/>
        <end position="1670"/>
    </location>
</feature>
<evidence type="ECO:0000256" key="1">
    <source>
        <dbReference type="SAM" id="Phobius"/>
    </source>
</evidence>
<evidence type="ECO:0000313" key="4">
    <source>
        <dbReference type="Proteomes" id="UP000092443"/>
    </source>
</evidence>
<keyword evidence="4" id="KW-1185">Reference proteome</keyword>
<feature type="domain" description="EGF-like" evidence="3">
    <location>
        <begin position="507"/>
        <end position="552"/>
    </location>
</feature>
<organism evidence="4 5">
    <name type="scientific">Glossina fuscipes</name>
    <dbReference type="NCBI Taxonomy" id="7396"/>
    <lineage>
        <taxon>Eukaryota</taxon>
        <taxon>Metazoa</taxon>
        <taxon>Ecdysozoa</taxon>
        <taxon>Arthropoda</taxon>
        <taxon>Hexapoda</taxon>
        <taxon>Insecta</taxon>
        <taxon>Pterygota</taxon>
        <taxon>Neoptera</taxon>
        <taxon>Endopterygota</taxon>
        <taxon>Diptera</taxon>
        <taxon>Brachycera</taxon>
        <taxon>Muscomorpha</taxon>
        <taxon>Hippoboscoidea</taxon>
        <taxon>Glossinidae</taxon>
        <taxon>Glossina</taxon>
    </lineage>
</organism>
<feature type="domain" description="EGF-like" evidence="3">
    <location>
        <begin position="270"/>
        <end position="304"/>
    </location>
</feature>
<dbReference type="KEGG" id="gfs:119641063"/>
<feature type="domain" description="EGF-like" evidence="3">
    <location>
        <begin position="1183"/>
        <end position="1216"/>
    </location>
</feature>
<dbReference type="InterPro" id="IPR000742">
    <property type="entry name" value="EGF"/>
</dbReference>
<reference evidence="5" key="1">
    <citation type="submission" date="2025-08" db="UniProtKB">
        <authorList>
            <consortium name="RefSeq"/>
        </authorList>
    </citation>
    <scope>IDENTIFICATION</scope>
    <source>
        <tissue evidence="5">Whole body pupa</tissue>
    </source>
</reference>
<feature type="domain" description="EGF-like" evidence="3">
    <location>
        <begin position="1149"/>
        <end position="1181"/>
    </location>
</feature>
<evidence type="ECO:0000256" key="2">
    <source>
        <dbReference type="SAM" id="SignalP"/>
    </source>
</evidence>
<dbReference type="PANTHER" id="PTHR24047:SF29">
    <property type="entry name" value="EATER-RELATED"/>
    <property type="match status" value="1"/>
</dbReference>
<feature type="signal peptide" evidence="2">
    <location>
        <begin position="1"/>
        <end position="20"/>
    </location>
</feature>
<dbReference type="Gene3D" id="2.10.25.10">
    <property type="entry name" value="Laminin"/>
    <property type="match status" value="20"/>
</dbReference>
<evidence type="ECO:0000259" key="3">
    <source>
        <dbReference type="SMART" id="SM00181"/>
    </source>
</evidence>
<feature type="domain" description="EGF-like" evidence="3">
    <location>
        <begin position="1218"/>
        <end position="1252"/>
    </location>
</feature>
<feature type="domain" description="EGF-like" evidence="3">
    <location>
        <begin position="1254"/>
        <end position="1287"/>
    </location>
</feature>
<dbReference type="GeneID" id="119641063"/>
<keyword evidence="1" id="KW-0812">Transmembrane</keyword>
<name>A0A9C5Z9E1_9MUSC</name>
<keyword evidence="1" id="KW-1133">Transmembrane helix</keyword>
<dbReference type="SUPFAM" id="SSF57184">
    <property type="entry name" value="Growth factor receptor domain"/>
    <property type="match status" value="1"/>
</dbReference>
<feature type="transmembrane region" description="Helical" evidence="1">
    <location>
        <begin position="985"/>
        <end position="1009"/>
    </location>
</feature>
<feature type="chain" id="PRO_5039488711" evidence="2">
    <location>
        <begin position="21"/>
        <end position="1761"/>
    </location>
</feature>
<protein>
    <submittedName>
        <fullName evidence="5">Uncharacterized protein LOC119641063</fullName>
    </submittedName>
</protein>
<dbReference type="SMART" id="SM00181">
    <property type="entry name" value="EGF"/>
    <property type="match status" value="24"/>
</dbReference>
<feature type="domain" description="EGF-like" evidence="3">
    <location>
        <begin position="306"/>
        <end position="338"/>
    </location>
</feature>
<dbReference type="InterPro" id="IPR009030">
    <property type="entry name" value="Growth_fac_rcpt_cys_sf"/>
</dbReference>
<feature type="domain" description="EGF-like" evidence="3">
    <location>
        <begin position="554"/>
        <end position="591"/>
    </location>
</feature>
<dbReference type="RefSeq" id="XP_037895423.1">
    <property type="nucleotide sequence ID" value="XM_038039495.1"/>
</dbReference>